<comment type="caution">
    <text evidence="5">The sequence shown here is derived from an EMBL/GenBank/DDBJ whole genome shotgun (WGS) entry which is preliminary data.</text>
</comment>
<evidence type="ECO:0000256" key="3">
    <source>
        <dbReference type="SAM" id="SignalP"/>
    </source>
</evidence>
<keyword evidence="3" id="KW-0732">Signal</keyword>
<dbReference type="PANTHER" id="PTHR24223:SF345">
    <property type="entry name" value="ABC MULTIDRUG TRANSPORTER (EUROFUNG)"/>
    <property type="match status" value="1"/>
</dbReference>
<dbReference type="EMBL" id="CAWUHC010000048">
    <property type="protein sequence ID" value="CAK7224252.1"/>
    <property type="molecule type" value="Genomic_DNA"/>
</dbReference>
<dbReference type="Proteomes" id="UP001642406">
    <property type="component" value="Unassembled WGS sequence"/>
</dbReference>
<evidence type="ECO:0000256" key="1">
    <source>
        <dbReference type="ARBA" id="ARBA00022741"/>
    </source>
</evidence>
<accession>A0ABP0BXR8</accession>
<dbReference type="InterPro" id="IPR003439">
    <property type="entry name" value="ABC_transporter-like_ATP-bd"/>
</dbReference>
<keyword evidence="2" id="KW-0067">ATP-binding</keyword>
<dbReference type="Gene3D" id="3.40.50.300">
    <property type="entry name" value="P-loop containing nucleotide triphosphate hydrolases"/>
    <property type="match status" value="1"/>
</dbReference>
<feature type="signal peptide" evidence="3">
    <location>
        <begin position="1"/>
        <end position="22"/>
    </location>
</feature>
<gene>
    <name evidence="5" type="ORF">SBRCBS47491_005485</name>
</gene>
<evidence type="ECO:0000256" key="2">
    <source>
        <dbReference type="ARBA" id="ARBA00022840"/>
    </source>
</evidence>
<feature type="chain" id="PRO_5046413799" description="ABC transporter domain-containing protein" evidence="3">
    <location>
        <begin position="23"/>
        <end position="216"/>
    </location>
</feature>
<dbReference type="PANTHER" id="PTHR24223">
    <property type="entry name" value="ATP-BINDING CASSETTE SUB-FAMILY C"/>
    <property type="match status" value="1"/>
</dbReference>
<evidence type="ECO:0000313" key="6">
    <source>
        <dbReference type="Proteomes" id="UP001642406"/>
    </source>
</evidence>
<name>A0ABP0BXR8_9PEZI</name>
<organism evidence="5 6">
    <name type="scientific">Sporothrix bragantina</name>
    <dbReference type="NCBI Taxonomy" id="671064"/>
    <lineage>
        <taxon>Eukaryota</taxon>
        <taxon>Fungi</taxon>
        <taxon>Dikarya</taxon>
        <taxon>Ascomycota</taxon>
        <taxon>Pezizomycotina</taxon>
        <taxon>Sordariomycetes</taxon>
        <taxon>Sordariomycetidae</taxon>
        <taxon>Ophiostomatales</taxon>
        <taxon>Ophiostomataceae</taxon>
        <taxon>Sporothrix</taxon>
    </lineage>
</organism>
<evidence type="ECO:0000259" key="4">
    <source>
        <dbReference type="Pfam" id="PF00005"/>
    </source>
</evidence>
<reference evidence="5 6" key="1">
    <citation type="submission" date="2024-01" db="EMBL/GenBank/DDBJ databases">
        <authorList>
            <person name="Allen C."/>
            <person name="Tagirdzhanova G."/>
        </authorList>
    </citation>
    <scope>NUCLEOTIDE SEQUENCE [LARGE SCALE GENOMIC DNA]</scope>
</reference>
<evidence type="ECO:0000313" key="5">
    <source>
        <dbReference type="EMBL" id="CAK7224252.1"/>
    </source>
</evidence>
<sequence length="216" mass="23636">MDGKSSLLMSLLRLLTIQPTGIITIDEIDLASLRLDDIRQRAFVTVSQDPFLVPGASLRFHLDPTDTLPDTALVEALLKTKLLGLFAGRSYDGFGTLAMSSPMSSLWDRTLSSFPVLSAGQAQLLSLTRALLQLQTRSFGKRKPVILLDEVTASLDAETEAAVYDVLEDVFIKGAGHTVLVVTHRPAALTRRLRPGQDVTVWMAHGQVERVETVKI</sequence>
<keyword evidence="1" id="KW-0547">Nucleotide-binding</keyword>
<protein>
    <recommendedName>
        <fullName evidence="4">ABC transporter domain-containing protein</fullName>
    </recommendedName>
</protein>
<dbReference type="SUPFAM" id="SSF52540">
    <property type="entry name" value="P-loop containing nucleoside triphosphate hydrolases"/>
    <property type="match status" value="1"/>
</dbReference>
<feature type="domain" description="ABC transporter" evidence="4">
    <location>
        <begin position="3"/>
        <end position="152"/>
    </location>
</feature>
<dbReference type="Pfam" id="PF00005">
    <property type="entry name" value="ABC_tran"/>
    <property type="match status" value="1"/>
</dbReference>
<proteinExistence type="predicted"/>
<keyword evidence="6" id="KW-1185">Reference proteome</keyword>
<dbReference type="InterPro" id="IPR027417">
    <property type="entry name" value="P-loop_NTPase"/>
</dbReference>
<dbReference type="InterPro" id="IPR050173">
    <property type="entry name" value="ABC_transporter_C-like"/>
</dbReference>